<dbReference type="InterPro" id="IPR000301">
    <property type="entry name" value="Tetraspanin_animals"/>
</dbReference>
<evidence type="ECO:0000256" key="4">
    <source>
        <dbReference type="ARBA" id="ARBA00022989"/>
    </source>
</evidence>
<keyword evidence="5 6" id="KW-0472">Membrane</keyword>
<dbReference type="InterPro" id="IPR018499">
    <property type="entry name" value="Tetraspanin/Peripherin"/>
</dbReference>
<dbReference type="Proteomes" id="UP001217089">
    <property type="component" value="Unassembled WGS sequence"/>
</dbReference>
<dbReference type="Gene3D" id="1.10.1450.10">
    <property type="entry name" value="Tetraspanin"/>
    <property type="match status" value="1"/>
</dbReference>
<proteinExistence type="inferred from homology"/>
<dbReference type="PANTHER" id="PTHR19282">
    <property type="entry name" value="TETRASPANIN"/>
    <property type="match status" value="1"/>
</dbReference>
<protein>
    <recommendedName>
        <fullName evidence="6">Tetraspanin</fullName>
    </recommendedName>
</protein>
<feature type="transmembrane region" description="Helical" evidence="6">
    <location>
        <begin position="197"/>
        <end position="220"/>
    </location>
</feature>
<reference evidence="7 8" key="1">
    <citation type="submission" date="2022-12" db="EMBL/GenBank/DDBJ databases">
        <title>Chromosome-level genome of Tegillarca granosa.</title>
        <authorList>
            <person name="Kim J."/>
        </authorList>
    </citation>
    <scope>NUCLEOTIDE SEQUENCE [LARGE SCALE GENOMIC DNA]</scope>
    <source>
        <strain evidence="7">Teg-2019</strain>
        <tissue evidence="7">Adductor muscle</tissue>
    </source>
</reference>
<feature type="transmembrane region" description="Helical" evidence="6">
    <location>
        <begin position="12"/>
        <end position="35"/>
    </location>
</feature>
<accession>A0ABQ9E5J1</accession>
<feature type="transmembrane region" description="Helical" evidence="6">
    <location>
        <begin position="55"/>
        <end position="81"/>
    </location>
</feature>
<keyword evidence="4 6" id="KW-1133">Transmembrane helix</keyword>
<comment type="caution">
    <text evidence="6">Lacks conserved residue(s) required for the propagation of feature annotation.</text>
</comment>
<evidence type="ECO:0000256" key="1">
    <source>
        <dbReference type="ARBA" id="ARBA00004141"/>
    </source>
</evidence>
<comment type="similarity">
    <text evidence="2 6">Belongs to the tetraspanin (TM4SF) family.</text>
</comment>
<evidence type="ECO:0000313" key="7">
    <source>
        <dbReference type="EMBL" id="KAJ8298720.1"/>
    </source>
</evidence>
<dbReference type="PIRSF" id="PIRSF002419">
    <property type="entry name" value="Tetraspanin"/>
    <property type="match status" value="1"/>
</dbReference>
<comment type="subcellular location">
    <subcellularLocation>
        <location evidence="1 6">Membrane</location>
        <topology evidence="1 6">Multi-pass membrane protein</topology>
    </subcellularLocation>
</comment>
<evidence type="ECO:0000313" key="8">
    <source>
        <dbReference type="Proteomes" id="UP001217089"/>
    </source>
</evidence>
<dbReference type="PANTHER" id="PTHR19282:SF544">
    <property type="entry name" value="TETRASPANIN"/>
    <property type="match status" value="1"/>
</dbReference>
<evidence type="ECO:0000256" key="6">
    <source>
        <dbReference type="RuleBase" id="RU361218"/>
    </source>
</evidence>
<keyword evidence="3 6" id="KW-0812">Transmembrane</keyword>
<comment type="caution">
    <text evidence="7">The sequence shown here is derived from an EMBL/GenBank/DDBJ whole genome shotgun (WGS) entry which is preliminary data.</text>
</comment>
<dbReference type="SUPFAM" id="SSF48652">
    <property type="entry name" value="Tetraspanin"/>
    <property type="match status" value="1"/>
</dbReference>
<evidence type="ECO:0000256" key="3">
    <source>
        <dbReference type="ARBA" id="ARBA00022692"/>
    </source>
</evidence>
<dbReference type="EMBL" id="JARBDR010000921">
    <property type="protein sequence ID" value="KAJ8298720.1"/>
    <property type="molecule type" value="Genomic_DNA"/>
</dbReference>
<evidence type="ECO:0000256" key="5">
    <source>
        <dbReference type="ARBA" id="ARBA00023136"/>
    </source>
</evidence>
<dbReference type="PRINTS" id="PR00259">
    <property type="entry name" value="TMFOUR"/>
</dbReference>
<name>A0ABQ9E5J1_TEGGR</name>
<gene>
    <name evidence="7" type="ORF">KUTeg_022780</name>
</gene>
<evidence type="ECO:0000256" key="2">
    <source>
        <dbReference type="ARBA" id="ARBA00006840"/>
    </source>
</evidence>
<organism evidence="7 8">
    <name type="scientific">Tegillarca granosa</name>
    <name type="common">Malaysian cockle</name>
    <name type="synonym">Anadara granosa</name>
    <dbReference type="NCBI Taxonomy" id="220873"/>
    <lineage>
        <taxon>Eukaryota</taxon>
        <taxon>Metazoa</taxon>
        <taxon>Spiralia</taxon>
        <taxon>Lophotrochozoa</taxon>
        <taxon>Mollusca</taxon>
        <taxon>Bivalvia</taxon>
        <taxon>Autobranchia</taxon>
        <taxon>Pteriomorphia</taxon>
        <taxon>Arcoida</taxon>
        <taxon>Arcoidea</taxon>
        <taxon>Arcidae</taxon>
        <taxon>Tegillarca</taxon>
    </lineage>
</organism>
<dbReference type="InterPro" id="IPR008952">
    <property type="entry name" value="Tetraspanin_EC2_sf"/>
</dbReference>
<keyword evidence="8" id="KW-1185">Reference proteome</keyword>
<sequence length="231" mass="25379">MGCCDGLARFLLIVFNLIFWLTGAAILGVGVWFLVDKNINSYFDVLELDTEDPYFKYAAYILIAFGGFVFLVGFCGCCGAIRSSKCLLGFVDKKVDELLMKSLKTYPNSTTMASKWDFVQIQLECCGVKGPNDYDNITLSGNKAIPLSCCKLSNRNEAIENPASAVAKNATMCMEKKGDYIYSGGCKDKVLSMAQQYTMIIIAVGFSIGLLEFFGIVFAICLCRQAGKDED</sequence>
<dbReference type="Pfam" id="PF00335">
    <property type="entry name" value="Tetraspanin"/>
    <property type="match status" value="2"/>
</dbReference>
<dbReference type="CDD" id="cd03127">
    <property type="entry name" value="tetraspanin_LEL"/>
    <property type="match status" value="1"/>
</dbReference>